<evidence type="ECO:0000259" key="8">
    <source>
        <dbReference type="Pfam" id="PF01529"/>
    </source>
</evidence>
<keyword evidence="4 7" id="KW-1133">Transmembrane helix</keyword>
<dbReference type="AlphaFoldDB" id="U6KDC8"/>
<gene>
    <name evidence="9" type="ORF">EMH_0056250</name>
</gene>
<feature type="transmembrane region" description="Helical" evidence="7">
    <location>
        <begin position="141"/>
        <end position="169"/>
    </location>
</feature>
<keyword evidence="5 7" id="KW-0472">Membrane</keyword>
<dbReference type="GO" id="GO:0005783">
    <property type="term" value="C:endoplasmic reticulum"/>
    <property type="evidence" value="ECO:0007669"/>
    <property type="project" value="TreeGrafter"/>
</dbReference>
<sequence length="467" mass="52456">MRLVLHPGGIAACIFVWICWLVVKIATNILFFNVAFADVATADGSRTIRGPAGGRPPLTFLGNILKVLFECVTWLGLLSHLATLFTDPGSTKRAPVRLIVAAAKLQRNRKLYSSVQVRCIMKMDHHCPWVNNCIGSMNQKYFFLFLTYMALSCLSNIGIIFSAVGRFIIASTERKNLLIEQWTSTYPGWLAPLLLGACLLIDVVFLLITLDFLAEQWEALESNATLVETYRNTHGQKTTLWEHSVAVFGRQWWLWWLPVPPKIVPNWTDPELKDENLRKQEGCPVAAHELQEFDHNSPSSCSSTHLVTVEKVLLSEEPTPDDFTEELEKGSPASNMLPGFTTLENYPNPMVNSMACRRWGMEVSYVCDPERLSNIRHNSSHRCVDEYVSYPFGVAIVQELPYGVDANTFATELIGKATHNDFHILRSKANCIQTVGDLDTASAMMAFYCSMLLPTATFRSSGMLFNF</sequence>
<protein>
    <recommendedName>
        <fullName evidence="7">Palmitoyltransferase</fullName>
        <ecNumber evidence="7">2.3.1.225</ecNumber>
    </recommendedName>
</protein>
<dbReference type="InterPro" id="IPR039859">
    <property type="entry name" value="PFA4/ZDH16/20/ERF2-like"/>
</dbReference>
<dbReference type="GO" id="GO:0019706">
    <property type="term" value="F:protein-cysteine S-palmitoyltransferase activity"/>
    <property type="evidence" value="ECO:0007669"/>
    <property type="project" value="UniProtKB-EC"/>
</dbReference>
<evidence type="ECO:0000313" key="10">
    <source>
        <dbReference type="Proteomes" id="UP000030744"/>
    </source>
</evidence>
<keyword evidence="10" id="KW-1185">Reference proteome</keyword>
<evidence type="ECO:0000256" key="3">
    <source>
        <dbReference type="ARBA" id="ARBA00022692"/>
    </source>
</evidence>
<comment type="catalytic activity">
    <reaction evidence="7">
        <text>L-cysteinyl-[protein] + hexadecanoyl-CoA = S-hexadecanoyl-L-cysteinyl-[protein] + CoA</text>
        <dbReference type="Rhea" id="RHEA:36683"/>
        <dbReference type="Rhea" id="RHEA-COMP:10131"/>
        <dbReference type="Rhea" id="RHEA-COMP:11032"/>
        <dbReference type="ChEBI" id="CHEBI:29950"/>
        <dbReference type="ChEBI" id="CHEBI:57287"/>
        <dbReference type="ChEBI" id="CHEBI:57379"/>
        <dbReference type="ChEBI" id="CHEBI:74151"/>
        <dbReference type="EC" id="2.3.1.225"/>
    </reaction>
</comment>
<dbReference type="GO" id="GO:0016020">
    <property type="term" value="C:membrane"/>
    <property type="evidence" value="ECO:0007669"/>
    <property type="project" value="UniProtKB-SubCell"/>
</dbReference>
<dbReference type="Proteomes" id="UP000030744">
    <property type="component" value="Unassembled WGS sequence"/>
</dbReference>
<evidence type="ECO:0000256" key="2">
    <source>
        <dbReference type="ARBA" id="ARBA00022679"/>
    </source>
</evidence>
<feature type="domain" description="Palmitoyltransferase DHHC" evidence="8">
    <location>
        <begin position="107"/>
        <end position="231"/>
    </location>
</feature>
<dbReference type="GO" id="GO:0005794">
    <property type="term" value="C:Golgi apparatus"/>
    <property type="evidence" value="ECO:0007669"/>
    <property type="project" value="TreeGrafter"/>
</dbReference>
<dbReference type="Pfam" id="PF01529">
    <property type="entry name" value="DHHC"/>
    <property type="match status" value="1"/>
</dbReference>
<accession>U6KDC8</accession>
<comment type="subcellular location">
    <subcellularLocation>
        <location evidence="1">Membrane</location>
        <topology evidence="1">Multi-pass membrane protein</topology>
    </subcellularLocation>
</comment>
<name>U6KDC8_9EIME</name>
<dbReference type="EMBL" id="HG735495">
    <property type="protein sequence ID" value="CDJ36020.1"/>
    <property type="molecule type" value="Genomic_DNA"/>
</dbReference>
<comment type="domain">
    <text evidence="7">The DHHC domain is required for palmitoyltransferase activity.</text>
</comment>
<comment type="similarity">
    <text evidence="7">Belongs to the DHHC palmitoyltransferase family.</text>
</comment>
<keyword evidence="2 7" id="KW-0808">Transferase</keyword>
<dbReference type="RefSeq" id="XP_037878309.1">
    <property type="nucleotide sequence ID" value="XM_038022455.1"/>
</dbReference>
<evidence type="ECO:0000313" key="9">
    <source>
        <dbReference type="EMBL" id="CDJ36020.1"/>
    </source>
</evidence>
<keyword evidence="3 7" id="KW-0812">Transmembrane</keyword>
<evidence type="ECO:0000256" key="6">
    <source>
        <dbReference type="ARBA" id="ARBA00023315"/>
    </source>
</evidence>
<evidence type="ECO:0000256" key="7">
    <source>
        <dbReference type="RuleBase" id="RU079119"/>
    </source>
</evidence>
<evidence type="ECO:0000256" key="5">
    <source>
        <dbReference type="ARBA" id="ARBA00023136"/>
    </source>
</evidence>
<feature type="transmembrane region" description="Helical" evidence="7">
    <location>
        <begin position="189"/>
        <end position="213"/>
    </location>
</feature>
<dbReference type="VEuPathDB" id="ToxoDB:EMH_0056250"/>
<dbReference type="EC" id="2.3.1.225" evidence="7"/>
<feature type="transmembrane region" description="Helical" evidence="7">
    <location>
        <begin position="12"/>
        <end position="36"/>
    </location>
</feature>
<reference evidence="9" key="1">
    <citation type="submission" date="2013-10" db="EMBL/GenBank/DDBJ databases">
        <title>Genomic analysis of the causative agents of coccidiosis in chickens.</title>
        <authorList>
            <person name="Reid A.J."/>
            <person name="Blake D."/>
            <person name="Billington K."/>
            <person name="Browne H."/>
            <person name="Dunn M."/>
            <person name="Hung S."/>
            <person name="Kawahara F."/>
            <person name="Miranda-Saavedra D."/>
            <person name="Mourier T."/>
            <person name="Nagra H."/>
            <person name="Otto T.D."/>
            <person name="Rawlings N."/>
            <person name="Sanchez A."/>
            <person name="Sanders M."/>
            <person name="Subramaniam C."/>
            <person name="Tay Y."/>
            <person name="Dear P."/>
            <person name="Doerig C."/>
            <person name="Gruber A."/>
            <person name="Parkinson J."/>
            <person name="Shirley M."/>
            <person name="Wan K.L."/>
            <person name="Berriman M."/>
            <person name="Tomley F."/>
            <person name="Pain A."/>
        </authorList>
    </citation>
    <scope>NUCLEOTIDE SEQUENCE [LARGE SCALE GENOMIC DNA]</scope>
    <source>
        <strain evidence="9">Houghton</strain>
    </source>
</reference>
<evidence type="ECO:0000256" key="1">
    <source>
        <dbReference type="ARBA" id="ARBA00004141"/>
    </source>
</evidence>
<dbReference type="GeneID" id="60404109"/>
<organism evidence="9 10">
    <name type="scientific">Eimeria mitis</name>
    <dbReference type="NCBI Taxonomy" id="44415"/>
    <lineage>
        <taxon>Eukaryota</taxon>
        <taxon>Sar</taxon>
        <taxon>Alveolata</taxon>
        <taxon>Apicomplexa</taxon>
        <taxon>Conoidasida</taxon>
        <taxon>Coccidia</taxon>
        <taxon>Eucoccidiorida</taxon>
        <taxon>Eimeriorina</taxon>
        <taxon>Eimeriidae</taxon>
        <taxon>Eimeria</taxon>
    </lineage>
</organism>
<dbReference type="OrthoDB" id="331948at2759"/>
<evidence type="ECO:0000256" key="4">
    <source>
        <dbReference type="ARBA" id="ARBA00022989"/>
    </source>
</evidence>
<proteinExistence type="inferred from homology"/>
<keyword evidence="6 7" id="KW-0012">Acyltransferase</keyword>
<dbReference type="PROSITE" id="PS50216">
    <property type="entry name" value="DHHC"/>
    <property type="match status" value="1"/>
</dbReference>
<reference evidence="9" key="2">
    <citation type="submission" date="2013-10" db="EMBL/GenBank/DDBJ databases">
        <authorList>
            <person name="Aslett M."/>
        </authorList>
    </citation>
    <scope>NUCLEOTIDE SEQUENCE [LARGE SCALE GENOMIC DNA]</scope>
    <source>
        <strain evidence="9">Houghton</strain>
    </source>
</reference>
<dbReference type="PANTHER" id="PTHR22883">
    <property type="entry name" value="ZINC FINGER DHHC DOMAIN CONTAINING PROTEIN"/>
    <property type="match status" value="1"/>
</dbReference>
<dbReference type="GO" id="GO:0006612">
    <property type="term" value="P:protein targeting to membrane"/>
    <property type="evidence" value="ECO:0007669"/>
    <property type="project" value="TreeGrafter"/>
</dbReference>
<dbReference type="InterPro" id="IPR001594">
    <property type="entry name" value="Palmitoyltrfase_DHHC"/>
</dbReference>
<dbReference type="PANTHER" id="PTHR22883:SF405">
    <property type="entry name" value="PALMITOYLTRANSFERASE"/>
    <property type="match status" value="1"/>
</dbReference>